<evidence type="ECO:0000256" key="1">
    <source>
        <dbReference type="ARBA" id="ARBA00023157"/>
    </source>
</evidence>
<keyword evidence="7" id="KW-1185">Reference proteome</keyword>
<reference evidence="6 7" key="1">
    <citation type="submission" date="2024-02" db="EMBL/GenBank/DDBJ databases">
        <authorList>
            <person name="Daric V."/>
            <person name="Darras S."/>
        </authorList>
    </citation>
    <scope>NUCLEOTIDE SEQUENCE [LARGE SCALE GENOMIC DNA]</scope>
</reference>
<proteinExistence type="predicted"/>
<dbReference type="Pfam" id="PF00014">
    <property type="entry name" value="Kunitz_BPTI"/>
    <property type="match status" value="1"/>
</dbReference>
<sequence>MSCLSYKMLCLTVLFFCAVAAQFQLDEIPSPTPKFCLKMPEKGPCRATHRRYRYNATSDQCELFTWGGCADENSQNMFRTTKDCESKCKRDPVHRNAFKSSFFKCEFQANIGRECALDSFEDFKHIRECIDIPDNSLNRSQCQSRGCCWHPEYQVCYQKESGFVESMCSIRYASNEGFWGKIIFKSDGHYPADWVGLLKFNIPVRGGFCILRDRFRSSGIGLSTETFEDRTKFLLPAMRPLTPGDNVVVMFAGGFQASTFSKNSCEYVNLPPY</sequence>
<name>A0ABP0F9S7_CLALP</name>
<feature type="domain" description="BPTI/Kunitz inhibitor" evidence="4">
    <location>
        <begin position="36"/>
        <end position="88"/>
    </location>
</feature>
<comment type="caution">
    <text evidence="6">The sequence shown here is derived from an EMBL/GenBank/DDBJ whole genome shotgun (WGS) entry which is preliminary data.</text>
</comment>
<evidence type="ECO:0008006" key="8">
    <source>
        <dbReference type="Google" id="ProtNLM"/>
    </source>
</evidence>
<dbReference type="InterPro" id="IPR002223">
    <property type="entry name" value="Kunitz_BPTI"/>
</dbReference>
<keyword evidence="1" id="KW-1015">Disulfide bond</keyword>
<feature type="chain" id="PRO_5046728140" description="BPTI/Kunitz inhibitor domain-containing protein" evidence="3">
    <location>
        <begin position="21"/>
        <end position="273"/>
    </location>
</feature>
<dbReference type="SUPFAM" id="SSF57362">
    <property type="entry name" value="BPTI-like"/>
    <property type="match status" value="1"/>
</dbReference>
<dbReference type="InterPro" id="IPR050098">
    <property type="entry name" value="TFPI/VKTCI-like"/>
</dbReference>
<dbReference type="PANTHER" id="PTHR10083:SF374">
    <property type="entry name" value="BPTI_KUNITZ INHIBITOR DOMAIN-CONTAINING PROTEIN"/>
    <property type="match status" value="1"/>
</dbReference>
<dbReference type="EMBL" id="CAWYQH010000024">
    <property type="protein sequence ID" value="CAK8675568.1"/>
    <property type="molecule type" value="Genomic_DNA"/>
</dbReference>
<dbReference type="PRINTS" id="PR00759">
    <property type="entry name" value="BASICPTASE"/>
</dbReference>
<accession>A0ABP0F9S7</accession>
<feature type="domain" description="P-type" evidence="5">
    <location>
        <begin position="113"/>
        <end position="160"/>
    </location>
</feature>
<comment type="caution">
    <text evidence="2">Lacks conserved residue(s) required for the propagation of feature annotation.</text>
</comment>
<dbReference type="PROSITE" id="PS50279">
    <property type="entry name" value="BPTI_KUNITZ_2"/>
    <property type="match status" value="1"/>
</dbReference>
<evidence type="ECO:0000259" key="5">
    <source>
        <dbReference type="PROSITE" id="PS51448"/>
    </source>
</evidence>
<dbReference type="SMART" id="SM00131">
    <property type="entry name" value="KU"/>
    <property type="match status" value="1"/>
</dbReference>
<evidence type="ECO:0000313" key="7">
    <source>
        <dbReference type="Proteomes" id="UP001642483"/>
    </source>
</evidence>
<dbReference type="Proteomes" id="UP001642483">
    <property type="component" value="Unassembled WGS sequence"/>
</dbReference>
<evidence type="ECO:0000256" key="3">
    <source>
        <dbReference type="SAM" id="SignalP"/>
    </source>
</evidence>
<dbReference type="Gene3D" id="4.10.410.10">
    <property type="entry name" value="Pancreatic trypsin inhibitor Kunitz domain"/>
    <property type="match status" value="1"/>
</dbReference>
<organism evidence="6 7">
    <name type="scientific">Clavelina lepadiformis</name>
    <name type="common">Light-bulb sea squirt</name>
    <name type="synonym">Ascidia lepadiformis</name>
    <dbReference type="NCBI Taxonomy" id="159417"/>
    <lineage>
        <taxon>Eukaryota</taxon>
        <taxon>Metazoa</taxon>
        <taxon>Chordata</taxon>
        <taxon>Tunicata</taxon>
        <taxon>Ascidiacea</taxon>
        <taxon>Aplousobranchia</taxon>
        <taxon>Clavelinidae</taxon>
        <taxon>Clavelina</taxon>
    </lineage>
</organism>
<protein>
    <recommendedName>
        <fullName evidence="8">BPTI/Kunitz inhibitor domain-containing protein</fullName>
    </recommendedName>
</protein>
<dbReference type="InterPro" id="IPR036880">
    <property type="entry name" value="Kunitz_BPTI_sf"/>
</dbReference>
<evidence type="ECO:0000259" key="4">
    <source>
        <dbReference type="PROSITE" id="PS50279"/>
    </source>
</evidence>
<dbReference type="PROSITE" id="PS51448">
    <property type="entry name" value="P_TREFOIL_2"/>
    <property type="match status" value="1"/>
</dbReference>
<feature type="signal peptide" evidence="3">
    <location>
        <begin position="1"/>
        <end position="20"/>
    </location>
</feature>
<evidence type="ECO:0000313" key="6">
    <source>
        <dbReference type="EMBL" id="CAK8675568.1"/>
    </source>
</evidence>
<gene>
    <name evidence="6" type="ORF">CVLEPA_LOCUS5134</name>
</gene>
<dbReference type="PANTHER" id="PTHR10083">
    <property type="entry name" value="KUNITZ-TYPE PROTEASE INHIBITOR-RELATED"/>
    <property type="match status" value="1"/>
</dbReference>
<keyword evidence="3" id="KW-0732">Signal</keyword>
<evidence type="ECO:0000256" key="2">
    <source>
        <dbReference type="PROSITE-ProRule" id="PRU00779"/>
    </source>
</evidence>
<dbReference type="InterPro" id="IPR000519">
    <property type="entry name" value="P_trefoil_dom"/>
</dbReference>